<feature type="region of interest" description="Disordered" evidence="1">
    <location>
        <begin position="553"/>
        <end position="586"/>
    </location>
</feature>
<feature type="region of interest" description="Disordered" evidence="1">
    <location>
        <begin position="295"/>
        <end position="314"/>
    </location>
</feature>
<feature type="transmembrane region" description="Helical" evidence="2">
    <location>
        <begin position="124"/>
        <end position="145"/>
    </location>
</feature>
<feature type="transmembrane region" description="Helical" evidence="2">
    <location>
        <begin position="663"/>
        <end position="689"/>
    </location>
</feature>
<keyword evidence="2" id="KW-1133">Transmembrane helix</keyword>
<dbReference type="Proteomes" id="UP001597085">
    <property type="component" value="Unassembled WGS sequence"/>
</dbReference>
<dbReference type="AlphaFoldDB" id="A0ABD6CJS4"/>
<feature type="domain" description="DUF2070" evidence="3">
    <location>
        <begin position="316"/>
        <end position="683"/>
    </location>
</feature>
<evidence type="ECO:0000313" key="4">
    <source>
        <dbReference type="EMBL" id="MFD1597688.1"/>
    </source>
</evidence>
<sequence length="690" mass="71742">MTSTQSDLASLSRFIFRAPSWYTSLAFALLLAALAGIAAFDSGAYARTWRGLFILGRDAWEGIFFIGIPTVVAAFGTTGVDRFVGGKLTPNRSSLLALVSEIILVAIVTLAAIVSVLTSLEQQFVYDALVVGLASIFAFRLLVIMAVSRSSVVVASVPASLQTLAAAILLFVYSGTLRFLEVGGPLTDAYLTPYLARSADAPAELSAITAEHFALLAVTCGIYALAVYVFIVAVDRPWKRSLGVSLLDFLRGFVGHVAEGSRELEEFFQQLGEEAIVPVSVLSFRRVDDGEATDVAADGGATASDSGAGSTDGPGAEKARFVLPMIHPGPMGEIGGGNFPERVATDCSGLVFPPHATAGHDFNLVTEREVDKILDAARTAADRIIYDDVATRSVRVQSGEASMLGQAFGDDALLVSTYAPGFADDVEFGVGLSAAAEARTSGLDDVVLVDAHNSNDGLSGPDLGHITPGSKRAFDMIGAAGVSGQRLSTADRHGLELGVAWDETPWTPADGIGPLGVRVAVTAVDDQETAYVLIDGNNMDPGLRGELVEALVEGGTSEESRVAGGAGDGAGRGPASSRTESGDGPVDEAEVMTTDTHIVNTVEADNQVGAALDWDELRTLVCDLLAEARADLEPVEAGVAVERAEVTVFGNDRTETLASHANAVVAMGGAFAVSVILAAVAVSVLIFLFA</sequence>
<feature type="transmembrane region" description="Helical" evidence="2">
    <location>
        <begin position="213"/>
        <end position="234"/>
    </location>
</feature>
<protein>
    <submittedName>
        <fullName evidence="4">DUF2070 family protein</fullName>
    </submittedName>
</protein>
<dbReference type="RefSeq" id="WP_256421495.1">
    <property type="nucleotide sequence ID" value="NZ_JANHDI010000007.1"/>
</dbReference>
<reference evidence="4 5" key="1">
    <citation type="journal article" date="2019" name="Int. J. Syst. Evol. Microbiol.">
        <title>The Global Catalogue of Microorganisms (GCM) 10K type strain sequencing project: providing services to taxonomists for standard genome sequencing and annotation.</title>
        <authorList>
            <consortium name="The Broad Institute Genomics Platform"/>
            <consortium name="The Broad Institute Genome Sequencing Center for Infectious Disease"/>
            <person name="Wu L."/>
            <person name="Ma J."/>
        </authorList>
    </citation>
    <scope>NUCLEOTIDE SEQUENCE [LARGE SCALE GENOMIC DNA]</scope>
    <source>
        <strain evidence="4 5">CGMCC 1.12121</strain>
    </source>
</reference>
<gene>
    <name evidence="4" type="ORF">ACFSBX_01760</name>
</gene>
<evidence type="ECO:0000259" key="3">
    <source>
        <dbReference type="Pfam" id="PF09843"/>
    </source>
</evidence>
<feature type="domain" description="DUF2070" evidence="3">
    <location>
        <begin position="9"/>
        <end position="293"/>
    </location>
</feature>
<dbReference type="EMBL" id="JBHUDK010000002">
    <property type="protein sequence ID" value="MFD1597688.1"/>
    <property type="molecule type" value="Genomic_DNA"/>
</dbReference>
<accession>A0ABD6CJS4</accession>
<keyword evidence="2" id="KW-0472">Membrane</keyword>
<feature type="transmembrane region" description="Helical" evidence="2">
    <location>
        <begin position="95"/>
        <end position="118"/>
    </location>
</feature>
<dbReference type="InterPro" id="IPR019204">
    <property type="entry name" value="DUF2070_membrane"/>
</dbReference>
<evidence type="ECO:0000256" key="1">
    <source>
        <dbReference type="SAM" id="MobiDB-lite"/>
    </source>
</evidence>
<proteinExistence type="predicted"/>
<organism evidence="4 5">
    <name type="scientific">Halobellus rarus</name>
    <dbReference type="NCBI Taxonomy" id="1126237"/>
    <lineage>
        <taxon>Archaea</taxon>
        <taxon>Methanobacteriati</taxon>
        <taxon>Methanobacteriota</taxon>
        <taxon>Stenosarchaea group</taxon>
        <taxon>Halobacteria</taxon>
        <taxon>Halobacteriales</taxon>
        <taxon>Haloferacaceae</taxon>
        <taxon>Halobellus</taxon>
    </lineage>
</organism>
<evidence type="ECO:0000313" key="5">
    <source>
        <dbReference type="Proteomes" id="UP001597085"/>
    </source>
</evidence>
<feature type="transmembrane region" description="Helical" evidence="2">
    <location>
        <begin position="62"/>
        <end position="83"/>
    </location>
</feature>
<evidence type="ECO:0000256" key="2">
    <source>
        <dbReference type="SAM" id="Phobius"/>
    </source>
</evidence>
<feature type="transmembrane region" description="Helical" evidence="2">
    <location>
        <begin position="152"/>
        <end position="173"/>
    </location>
</feature>
<keyword evidence="2" id="KW-0812">Transmembrane</keyword>
<comment type="caution">
    <text evidence="4">The sequence shown here is derived from an EMBL/GenBank/DDBJ whole genome shotgun (WGS) entry which is preliminary data.</text>
</comment>
<keyword evidence="5" id="KW-1185">Reference proteome</keyword>
<dbReference type="Pfam" id="PF09843">
    <property type="entry name" value="DUF2070"/>
    <property type="match status" value="2"/>
</dbReference>
<name>A0ABD6CJS4_9EURY</name>